<dbReference type="PANTHER" id="PTHR38011">
    <property type="entry name" value="DIHYDROFOLATE REDUCTASE FAMILY PROTEIN (AFU_ORTHOLOGUE AFUA_8G06820)"/>
    <property type="match status" value="1"/>
</dbReference>
<keyword evidence="15" id="KW-1185">Reference proteome</keyword>
<dbReference type="GO" id="GO:0009231">
    <property type="term" value="P:riboflavin biosynthetic process"/>
    <property type="evidence" value="ECO:0007669"/>
    <property type="project" value="UniProtKB-KW"/>
</dbReference>
<organism evidence="14 15">
    <name type="scientific">Coniophora puteana (strain RWD-64-598)</name>
    <name type="common">Brown rot fungus</name>
    <dbReference type="NCBI Taxonomy" id="741705"/>
    <lineage>
        <taxon>Eukaryota</taxon>
        <taxon>Fungi</taxon>
        <taxon>Dikarya</taxon>
        <taxon>Basidiomycota</taxon>
        <taxon>Agaricomycotina</taxon>
        <taxon>Agaricomycetes</taxon>
        <taxon>Agaricomycetidae</taxon>
        <taxon>Boletales</taxon>
        <taxon>Coniophorineae</taxon>
        <taxon>Coniophoraceae</taxon>
        <taxon>Coniophora</taxon>
    </lineage>
</organism>
<evidence type="ECO:0000256" key="10">
    <source>
        <dbReference type="ARBA" id="ARBA00031630"/>
    </source>
</evidence>
<evidence type="ECO:0000259" key="13">
    <source>
        <dbReference type="Pfam" id="PF01872"/>
    </source>
</evidence>
<comment type="pathway">
    <text evidence="2">Cofactor biosynthesis; riboflavin biosynthesis.</text>
</comment>
<dbReference type="KEGG" id="cput:CONPUDRAFT_33109"/>
<evidence type="ECO:0000256" key="12">
    <source>
        <dbReference type="ARBA" id="ARBA00049020"/>
    </source>
</evidence>
<reference evidence="15" key="1">
    <citation type="journal article" date="2012" name="Science">
        <title>The Paleozoic origin of enzymatic lignin decomposition reconstructed from 31 fungal genomes.</title>
        <authorList>
            <person name="Floudas D."/>
            <person name="Binder M."/>
            <person name="Riley R."/>
            <person name="Barry K."/>
            <person name="Blanchette R.A."/>
            <person name="Henrissat B."/>
            <person name="Martinez A.T."/>
            <person name="Otillar R."/>
            <person name="Spatafora J.W."/>
            <person name="Yadav J.S."/>
            <person name="Aerts A."/>
            <person name="Benoit I."/>
            <person name="Boyd A."/>
            <person name="Carlson A."/>
            <person name="Copeland A."/>
            <person name="Coutinho P.M."/>
            <person name="de Vries R.P."/>
            <person name="Ferreira P."/>
            <person name="Findley K."/>
            <person name="Foster B."/>
            <person name="Gaskell J."/>
            <person name="Glotzer D."/>
            <person name="Gorecki P."/>
            <person name="Heitman J."/>
            <person name="Hesse C."/>
            <person name="Hori C."/>
            <person name="Igarashi K."/>
            <person name="Jurgens J.A."/>
            <person name="Kallen N."/>
            <person name="Kersten P."/>
            <person name="Kohler A."/>
            <person name="Kuees U."/>
            <person name="Kumar T.K.A."/>
            <person name="Kuo A."/>
            <person name="LaButti K."/>
            <person name="Larrondo L.F."/>
            <person name="Lindquist E."/>
            <person name="Ling A."/>
            <person name="Lombard V."/>
            <person name="Lucas S."/>
            <person name="Lundell T."/>
            <person name="Martin R."/>
            <person name="McLaughlin D.J."/>
            <person name="Morgenstern I."/>
            <person name="Morin E."/>
            <person name="Murat C."/>
            <person name="Nagy L.G."/>
            <person name="Nolan M."/>
            <person name="Ohm R.A."/>
            <person name="Patyshakuliyeva A."/>
            <person name="Rokas A."/>
            <person name="Ruiz-Duenas F.J."/>
            <person name="Sabat G."/>
            <person name="Salamov A."/>
            <person name="Samejima M."/>
            <person name="Schmutz J."/>
            <person name="Slot J.C."/>
            <person name="St John F."/>
            <person name="Stenlid J."/>
            <person name="Sun H."/>
            <person name="Sun S."/>
            <person name="Syed K."/>
            <person name="Tsang A."/>
            <person name="Wiebenga A."/>
            <person name="Young D."/>
            <person name="Pisabarro A."/>
            <person name="Eastwood D.C."/>
            <person name="Martin F."/>
            <person name="Cullen D."/>
            <person name="Grigoriev I.V."/>
            <person name="Hibbett D.S."/>
        </authorList>
    </citation>
    <scope>NUCLEOTIDE SEQUENCE [LARGE SCALE GENOMIC DNA]</scope>
    <source>
        <strain evidence="15">RWD-64-598 SS2</strain>
    </source>
</reference>
<evidence type="ECO:0000256" key="2">
    <source>
        <dbReference type="ARBA" id="ARBA00005104"/>
    </source>
</evidence>
<comment type="function">
    <text evidence="1">Catalyzes an early step in riboflavin biosynthesis, the NADPH-dependent reduction of the ribose side chain of 2,5-diamino-6-ribosylamino-4(3H)-pyrimidinone 5'-phosphate, yielding 2,5-diamino-6-ribitylamino-4(3H)-pyrimidinone 5'-phosphate.</text>
</comment>
<feature type="domain" description="Bacterial bifunctional deaminase-reductase C-terminal" evidence="13">
    <location>
        <begin position="4"/>
        <end position="206"/>
    </location>
</feature>
<feature type="non-terminal residue" evidence="14">
    <location>
        <position position="1"/>
    </location>
</feature>
<comment type="caution">
    <text evidence="14">The sequence shown here is derived from an EMBL/GenBank/DDBJ whole genome shotgun (WGS) entry which is preliminary data.</text>
</comment>
<name>A0A5M3N791_CONPW</name>
<dbReference type="RefSeq" id="XP_007762374.1">
    <property type="nucleotide sequence ID" value="XM_007764184.1"/>
</dbReference>
<feature type="non-terminal residue" evidence="14">
    <location>
        <position position="212"/>
    </location>
</feature>
<evidence type="ECO:0000256" key="7">
    <source>
        <dbReference type="ARBA" id="ARBA00022857"/>
    </source>
</evidence>
<dbReference type="AlphaFoldDB" id="A0A5M3N791"/>
<keyword evidence="7" id="KW-0521">NADP</keyword>
<evidence type="ECO:0000256" key="4">
    <source>
        <dbReference type="ARBA" id="ARBA00012851"/>
    </source>
</evidence>
<accession>A0A5M3N791</accession>
<evidence type="ECO:0000256" key="1">
    <source>
        <dbReference type="ARBA" id="ARBA00003555"/>
    </source>
</evidence>
<sequence length="212" mass="22719">ANRPRVTLTFAQSLDGKIAGAGGAQLALSGSESMLMTHWMRTMHQGILVGIGTALNDNPQLNIRHVPADVQPRPPAPTPIIVDTTLRLPNTCKLLQNYRVGTGLQPWIVHAQRPHHDADAFEKRRAALQSAGAELVPISTDSSGLLSMQDVLQALHIKGIKTLMVEGGARIIRSFLNQHADERAAGREGLIDNLIITLAPTLVGDEGVGYGV</sequence>
<dbReference type="InterPro" id="IPR024072">
    <property type="entry name" value="DHFR-like_dom_sf"/>
</dbReference>
<dbReference type="GO" id="GO:0008703">
    <property type="term" value="F:5-amino-6-(5-phosphoribosylamino)uracil reductase activity"/>
    <property type="evidence" value="ECO:0007669"/>
    <property type="project" value="InterPro"/>
</dbReference>
<proteinExistence type="inferred from homology"/>
<evidence type="ECO:0000256" key="6">
    <source>
        <dbReference type="ARBA" id="ARBA00022619"/>
    </source>
</evidence>
<dbReference type="OrthoDB" id="5432at2759"/>
<evidence type="ECO:0000313" key="14">
    <source>
        <dbReference type="EMBL" id="EIW86954.1"/>
    </source>
</evidence>
<dbReference type="EC" id="1.1.1.302" evidence="4"/>
<dbReference type="OMA" id="HYLRYHH"/>
<keyword evidence="8" id="KW-0560">Oxidoreductase</keyword>
<evidence type="ECO:0000256" key="8">
    <source>
        <dbReference type="ARBA" id="ARBA00023002"/>
    </source>
</evidence>
<dbReference type="InterPro" id="IPR050765">
    <property type="entry name" value="Riboflavin_Biosynth_HTPR"/>
</dbReference>
<gene>
    <name evidence="14" type="ORF">CONPUDRAFT_33109</name>
</gene>
<dbReference type="Proteomes" id="UP000053558">
    <property type="component" value="Unassembled WGS sequence"/>
</dbReference>
<evidence type="ECO:0000313" key="15">
    <source>
        <dbReference type="Proteomes" id="UP000053558"/>
    </source>
</evidence>
<dbReference type="SUPFAM" id="SSF53597">
    <property type="entry name" value="Dihydrofolate reductase-like"/>
    <property type="match status" value="1"/>
</dbReference>
<keyword evidence="6" id="KW-0686">Riboflavin biosynthesis</keyword>
<comment type="similarity">
    <text evidence="3">Belongs to the HTP reductase family.</text>
</comment>
<evidence type="ECO:0000256" key="3">
    <source>
        <dbReference type="ARBA" id="ARBA00009723"/>
    </source>
</evidence>
<evidence type="ECO:0000256" key="11">
    <source>
        <dbReference type="ARBA" id="ARBA00047550"/>
    </source>
</evidence>
<evidence type="ECO:0000256" key="9">
    <source>
        <dbReference type="ARBA" id="ARBA00030073"/>
    </source>
</evidence>
<protein>
    <recommendedName>
        <fullName evidence="5">2,5-diamino-6-ribosylamino-4(3H)-pyrimidinone 5'-phosphate reductase</fullName>
        <ecNumber evidence="4">1.1.1.302</ecNumber>
    </recommendedName>
    <alternativeName>
        <fullName evidence="10">2,5-diamino-6-(5-phospho-D-ribosylamino)pyrimidin-4(3H)-one reductase</fullName>
    </alternativeName>
    <alternativeName>
        <fullName evidence="9">2,5-diamino-6-ribitylamino-4(3H)-pyrimidinone 5'-phosphate synthase</fullName>
    </alternativeName>
</protein>
<comment type="catalytic activity">
    <reaction evidence="11">
        <text>2,5-diamino-6-(1-D-ribitylamino)pyrimidin-4(3H)-one 5'-phosphate + NAD(+) = 2,5-diamino-6-(1-D-ribosylamino)pyrimidin-4(3H)-one 5'-phosphate + NADH + H(+)</text>
        <dbReference type="Rhea" id="RHEA:27274"/>
        <dbReference type="ChEBI" id="CHEBI:15378"/>
        <dbReference type="ChEBI" id="CHEBI:57540"/>
        <dbReference type="ChEBI" id="CHEBI:57945"/>
        <dbReference type="ChEBI" id="CHEBI:58890"/>
        <dbReference type="ChEBI" id="CHEBI:59545"/>
        <dbReference type="EC" id="1.1.1.302"/>
    </reaction>
</comment>
<dbReference type="Gene3D" id="3.40.430.10">
    <property type="entry name" value="Dihydrofolate Reductase, subunit A"/>
    <property type="match status" value="1"/>
</dbReference>
<dbReference type="EMBL" id="JH711573">
    <property type="protein sequence ID" value="EIW86954.1"/>
    <property type="molecule type" value="Genomic_DNA"/>
</dbReference>
<evidence type="ECO:0000256" key="5">
    <source>
        <dbReference type="ARBA" id="ARBA00015035"/>
    </source>
</evidence>
<dbReference type="Pfam" id="PF01872">
    <property type="entry name" value="RibD_C"/>
    <property type="match status" value="1"/>
</dbReference>
<dbReference type="GeneID" id="19206745"/>
<comment type="catalytic activity">
    <reaction evidence="12">
        <text>2,5-diamino-6-(1-D-ribitylamino)pyrimidin-4(3H)-one 5'-phosphate + NADP(+) = 2,5-diamino-6-(1-D-ribosylamino)pyrimidin-4(3H)-one 5'-phosphate + NADPH + H(+)</text>
        <dbReference type="Rhea" id="RHEA:27278"/>
        <dbReference type="ChEBI" id="CHEBI:15378"/>
        <dbReference type="ChEBI" id="CHEBI:57783"/>
        <dbReference type="ChEBI" id="CHEBI:58349"/>
        <dbReference type="ChEBI" id="CHEBI:58890"/>
        <dbReference type="ChEBI" id="CHEBI:59545"/>
        <dbReference type="EC" id="1.1.1.302"/>
    </reaction>
</comment>
<dbReference type="InterPro" id="IPR002734">
    <property type="entry name" value="RibDG_C"/>
</dbReference>
<dbReference type="PANTHER" id="PTHR38011:SF7">
    <property type="entry name" value="2,5-DIAMINO-6-RIBOSYLAMINO-4(3H)-PYRIMIDINONE 5'-PHOSPHATE REDUCTASE"/>
    <property type="match status" value="1"/>
</dbReference>